<sequence length="397" mass="45390">MPTTLSMRDRVPWPTEHQKQEHSLHKWALAGIQHCFPFPDAPKVDLREPTHRPRYPTEFRSSPLNPEPKNKSASKTPDLEFRVPENYLYLGNYLIHSPSDTLRRLSRYRLRRPVVLREDWKGGLDLKAMRNAEAFAITAVGEVQEGDDRCRQCRRGQSPFAICVVVSGCEKGACGCCVYGIGNKDPKCSLWFGKGFYPKRKAPSHVNTRLIEDAIARGSSRKAVRNEPPLDIKDLSWDELLEQERTIQQAMDITDAKVLERLYKDEESGYAHWTVKEQEELLATWDGLSTKLMEIKRLLTVWRLGLRKKNEPNTPETNSVQEGPKEATKGSGEGKCENSRMIIKSKENGEQEKAAGNEVEKQHHKHLNVARKRKDPLGPDDRELLGPGLPKRHKTFE</sequence>
<comment type="caution">
    <text evidence="2">The sequence shown here is derived from an EMBL/GenBank/DDBJ whole genome shotgun (WGS) entry which is preliminary data.</text>
</comment>
<evidence type="ECO:0000256" key="1">
    <source>
        <dbReference type="SAM" id="MobiDB-lite"/>
    </source>
</evidence>
<feature type="region of interest" description="Disordered" evidence="1">
    <location>
        <begin position="309"/>
        <end position="397"/>
    </location>
</feature>
<dbReference type="OrthoDB" id="4174112at2759"/>
<feature type="compositionally biased region" description="Basic and acidic residues" evidence="1">
    <location>
        <begin position="46"/>
        <end position="57"/>
    </location>
</feature>
<feature type="compositionally biased region" description="Basic residues" evidence="1">
    <location>
        <begin position="362"/>
        <end position="374"/>
    </location>
</feature>
<gene>
    <name evidence="2" type="ORF">HYALB_00012282</name>
</gene>
<feature type="region of interest" description="Disordered" evidence="1">
    <location>
        <begin position="46"/>
        <end position="77"/>
    </location>
</feature>
<dbReference type="Pfam" id="PF12511">
    <property type="entry name" value="DUF3716"/>
    <property type="match status" value="1"/>
</dbReference>
<protein>
    <submittedName>
        <fullName evidence="2">Uncharacterized protein</fullName>
    </submittedName>
</protein>
<feature type="compositionally biased region" description="Basic and acidic residues" evidence="1">
    <location>
        <begin position="375"/>
        <end position="384"/>
    </location>
</feature>
<organism evidence="2 3">
    <name type="scientific">Hymenoscyphus albidus</name>
    <dbReference type="NCBI Taxonomy" id="595503"/>
    <lineage>
        <taxon>Eukaryota</taxon>
        <taxon>Fungi</taxon>
        <taxon>Dikarya</taxon>
        <taxon>Ascomycota</taxon>
        <taxon>Pezizomycotina</taxon>
        <taxon>Leotiomycetes</taxon>
        <taxon>Helotiales</taxon>
        <taxon>Helotiaceae</taxon>
        <taxon>Hymenoscyphus</taxon>
    </lineage>
</organism>
<accession>A0A9N9LMY5</accession>
<dbReference type="Proteomes" id="UP000701801">
    <property type="component" value="Unassembled WGS sequence"/>
</dbReference>
<evidence type="ECO:0000313" key="2">
    <source>
        <dbReference type="EMBL" id="CAG8975506.1"/>
    </source>
</evidence>
<evidence type="ECO:0000313" key="3">
    <source>
        <dbReference type="Proteomes" id="UP000701801"/>
    </source>
</evidence>
<reference evidence="2" key="1">
    <citation type="submission" date="2021-07" db="EMBL/GenBank/DDBJ databases">
        <authorList>
            <person name="Durling M."/>
        </authorList>
    </citation>
    <scope>NUCLEOTIDE SEQUENCE</scope>
</reference>
<keyword evidence="3" id="KW-1185">Reference proteome</keyword>
<name>A0A9N9LMY5_9HELO</name>
<dbReference type="InterPro" id="IPR022190">
    <property type="entry name" value="DUF3716"/>
</dbReference>
<feature type="compositionally biased region" description="Polar residues" evidence="1">
    <location>
        <begin position="312"/>
        <end position="321"/>
    </location>
</feature>
<dbReference type="AlphaFoldDB" id="A0A9N9LMY5"/>
<dbReference type="EMBL" id="CAJVRM010000140">
    <property type="protein sequence ID" value="CAG8975506.1"/>
    <property type="molecule type" value="Genomic_DNA"/>
</dbReference>
<feature type="compositionally biased region" description="Basic and acidic residues" evidence="1">
    <location>
        <begin position="323"/>
        <end position="361"/>
    </location>
</feature>
<proteinExistence type="predicted"/>